<keyword evidence="2" id="KW-0560">Oxidoreductase</keyword>
<sequence>MAMHVEVFRHRVDPDFQGEFDELYARMVTVVKGLKGYMSHKVFTAEDGEKVLIGYFEDFEAIEEWDVHPEHKYAKDRGKNGVFLEYDVVVAEVVEHHAMNFTGA</sequence>
<dbReference type="EMBL" id="QPJL01000031">
    <property type="protein sequence ID" value="RCW78793.1"/>
    <property type="molecule type" value="Genomic_DNA"/>
</dbReference>
<dbReference type="InterPro" id="IPR007138">
    <property type="entry name" value="ABM_dom"/>
</dbReference>
<dbReference type="RefSeq" id="WP_051578302.1">
    <property type="nucleotide sequence ID" value="NZ_QPJL01000031.1"/>
</dbReference>
<dbReference type="Proteomes" id="UP000253345">
    <property type="component" value="Unassembled WGS sequence"/>
</dbReference>
<accession>A0A368YEX4</accession>
<dbReference type="InterPro" id="IPR011008">
    <property type="entry name" value="Dimeric_a/b-barrel"/>
</dbReference>
<dbReference type="GO" id="GO:0004497">
    <property type="term" value="F:monooxygenase activity"/>
    <property type="evidence" value="ECO:0007669"/>
    <property type="project" value="UniProtKB-KW"/>
</dbReference>
<dbReference type="Pfam" id="PF03992">
    <property type="entry name" value="ABM"/>
    <property type="match status" value="1"/>
</dbReference>
<keyword evidence="3" id="KW-1185">Reference proteome</keyword>
<comment type="caution">
    <text evidence="2">The sequence shown here is derived from an EMBL/GenBank/DDBJ whole genome shotgun (WGS) entry which is preliminary data.</text>
</comment>
<reference evidence="2 3" key="1">
    <citation type="submission" date="2018-07" db="EMBL/GenBank/DDBJ databases">
        <title>Genomic Encyclopedia of Type Strains, Phase III (KMG-III): the genomes of soil and plant-associated and newly described type strains.</title>
        <authorList>
            <person name="Whitman W."/>
        </authorList>
    </citation>
    <scope>NUCLEOTIDE SEQUENCE [LARGE SCALE GENOMIC DNA]</scope>
    <source>
        <strain evidence="2 3">CECT 8525</strain>
    </source>
</reference>
<dbReference type="Gene3D" id="3.30.70.100">
    <property type="match status" value="1"/>
</dbReference>
<evidence type="ECO:0000313" key="3">
    <source>
        <dbReference type="Proteomes" id="UP000253345"/>
    </source>
</evidence>
<keyword evidence="2" id="KW-0503">Monooxygenase</keyword>
<dbReference type="SUPFAM" id="SSF54909">
    <property type="entry name" value="Dimeric alpha+beta barrel"/>
    <property type="match status" value="1"/>
</dbReference>
<name>A0A368YEX4_9RHOB</name>
<dbReference type="OrthoDB" id="9797060at2"/>
<dbReference type="AlphaFoldDB" id="A0A368YEX4"/>
<feature type="domain" description="ABM" evidence="1">
    <location>
        <begin position="3"/>
        <end position="75"/>
    </location>
</feature>
<organism evidence="2 3">
    <name type="scientific">Paracoccus lutimaris</name>
    <dbReference type="NCBI Taxonomy" id="1490030"/>
    <lineage>
        <taxon>Bacteria</taxon>
        <taxon>Pseudomonadati</taxon>
        <taxon>Pseudomonadota</taxon>
        <taxon>Alphaproteobacteria</taxon>
        <taxon>Rhodobacterales</taxon>
        <taxon>Paracoccaceae</taxon>
        <taxon>Paracoccus</taxon>
    </lineage>
</organism>
<evidence type="ECO:0000259" key="1">
    <source>
        <dbReference type="Pfam" id="PF03992"/>
    </source>
</evidence>
<evidence type="ECO:0000313" key="2">
    <source>
        <dbReference type="EMBL" id="RCW78793.1"/>
    </source>
</evidence>
<protein>
    <submittedName>
        <fullName evidence="2">Heme-degrading monooxygenase HmoA</fullName>
    </submittedName>
</protein>
<proteinExistence type="predicted"/>
<gene>
    <name evidence="2" type="ORF">DFP89_1318</name>
</gene>